<feature type="signal peptide" evidence="7">
    <location>
        <begin position="1"/>
        <end position="19"/>
    </location>
</feature>
<keyword evidence="11" id="KW-1185">Reference proteome</keyword>
<evidence type="ECO:0000256" key="4">
    <source>
        <dbReference type="ARBA" id="ARBA00022989"/>
    </source>
</evidence>
<feature type="chain" id="PRO_5035171438" evidence="7">
    <location>
        <begin position="20"/>
        <end position="429"/>
    </location>
</feature>
<name>A0A8J5CZM8_CHIOP</name>
<keyword evidence="3 6" id="KW-0812">Transmembrane</keyword>
<evidence type="ECO:0000256" key="1">
    <source>
        <dbReference type="ARBA" id="ARBA00004167"/>
    </source>
</evidence>
<protein>
    <submittedName>
        <fullName evidence="10">V-type proton ATPase subunit S1</fullName>
    </submittedName>
</protein>
<evidence type="ECO:0000256" key="6">
    <source>
        <dbReference type="SAM" id="Phobius"/>
    </source>
</evidence>
<accession>A0A8J5CZM8</accession>
<dbReference type="PANTHER" id="PTHR12471:SF7">
    <property type="entry name" value="V-TYPE PROTON ATPASE SUBUNIT S1"/>
    <property type="match status" value="1"/>
</dbReference>
<proteinExistence type="inferred from homology"/>
<dbReference type="Proteomes" id="UP000770661">
    <property type="component" value="Unassembled WGS sequence"/>
</dbReference>
<dbReference type="PANTHER" id="PTHR12471">
    <property type="entry name" value="VACUOLAR ATP SYNTHASE SUBUNIT S1"/>
    <property type="match status" value="1"/>
</dbReference>
<evidence type="ECO:0000259" key="8">
    <source>
        <dbReference type="Pfam" id="PF05827"/>
    </source>
</evidence>
<evidence type="ECO:0000256" key="3">
    <source>
        <dbReference type="ARBA" id="ARBA00022692"/>
    </source>
</evidence>
<feature type="domain" description="V-type proton ATPase subunit S1 luminal" evidence="8">
    <location>
        <begin position="222"/>
        <end position="362"/>
    </location>
</feature>
<comment type="subcellular location">
    <subcellularLocation>
        <location evidence="1">Membrane</location>
        <topology evidence="1">Single-pass membrane protein</topology>
    </subcellularLocation>
</comment>
<sequence>MAGTSVILLLCSLFCGILAKERVPVLVWNYSQVHRNYPAVPALQSIDYATFQSKYLAAFEPKNIMLFLQDALSIEDLSSHATEFAAVKRWMGDSHNLYLPNVEEPAHLAHDLPSRGYNVVSLEPGVPAAGLDLKQQDNNLVVVKLPSTLTNPSRRRALQKAVEVMQNVISKIGAKRDFTFIFTGIKPSMEDSSKKYKSHVRLPRAAVMPQEQGYHEVNCVKLYLKDNFTLTVYDNKTSSGDPTTIQVSGKPTSETGHCDDVALPERKAQLVMKYHEGVGSFSKIIFTFNYKAFKGSWAFTDVEVLLNNSIEVHYLELVSPDITGIPVGMSYSCSQTIYLASNDTTPGNNIAMTMDGIQMEAFFFKNNTGSFGPAWDCVGFFTVPIWVSLLTTLLLLTILSMGLYMLSDIKTMDRFDDPKGQPIMVPTSD</sequence>
<keyword evidence="7" id="KW-0732">Signal</keyword>
<dbReference type="Pfam" id="PF05827">
    <property type="entry name" value="VAS1_LD"/>
    <property type="match status" value="1"/>
</dbReference>
<dbReference type="InterPro" id="IPR046756">
    <property type="entry name" value="VAS1/VOA1_TM"/>
</dbReference>
<feature type="transmembrane region" description="Helical" evidence="6">
    <location>
        <begin position="385"/>
        <end position="406"/>
    </location>
</feature>
<evidence type="ECO:0000256" key="5">
    <source>
        <dbReference type="ARBA" id="ARBA00023136"/>
    </source>
</evidence>
<evidence type="ECO:0000256" key="2">
    <source>
        <dbReference type="ARBA" id="ARBA00009037"/>
    </source>
</evidence>
<comment type="similarity">
    <text evidence="2">Belongs to the vacuolar ATPase subunit S1 family.</text>
</comment>
<dbReference type="AlphaFoldDB" id="A0A8J5CZM8"/>
<dbReference type="OrthoDB" id="9985059at2759"/>
<dbReference type="Pfam" id="PF20520">
    <property type="entry name" value="Ac45-VOA1_TM"/>
    <property type="match status" value="1"/>
</dbReference>
<evidence type="ECO:0000313" key="10">
    <source>
        <dbReference type="EMBL" id="KAG0726436.1"/>
    </source>
</evidence>
<keyword evidence="5 6" id="KW-0472">Membrane</keyword>
<dbReference type="Gene3D" id="2.40.160.110">
    <property type="match status" value="1"/>
</dbReference>
<dbReference type="InterPro" id="IPR008388">
    <property type="entry name" value="Ac45_acc_su"/>
</dbReference>
<reference evidence="10" key="1">
    <citation type="submission" date="2020-07" db="EMBL/GenBank/DDBJ databases">
        <title>The High-quality genome of the commercially important snow crab, Chionoecetes opilio.</title>
        <authorList>
            <person name="Jeong J.-H."/>
            <person name="Ryu S."/>
        </authorList>
    </citation>
    <scope>NUCLEOTIDE SEQUENCE</scope>
    <source>
        <strain evidence="10">MADBK_172401_WGS</strain>
        <tissue evidence="10">Digestive gland</tissue>
    </source>
</reference>
<feature type="domain" description="V-type proton ATPase subunit S1/VOA1 transmembrane" evidence="9">
    <location>
        <begin position="379"/>
        <end position="417"/>
    </location>
</feature>
<comment type="caution">
    <text evidence="10">The sequence shown here is derived from an EMBL/GenBank/DDBJ whole genome shotgun (WGS) entry which is preliminary data.</text>
</comment>
<evidence type="ECO:0000313" key="11">
    <source>
        <dbReference type="Proteomes" id="UP000770661"/>
    </source>
</evidence>
<organism evidence="10 11">
    <name type="scientific">Chionoecetes opilio</name>
    <name type="common">Atlantic snow crab</name>
    <name type="synonym">Cancer opilio</name>
    <dbReference type="NCBI Taxonomy" id="41210"/>
    <lineage>
        <taxon>Eukaryota</taxon>
        <taxon>Metazoa</taxon>
        <taxon>Ecdysozoa</taxon>
        <taxon>Arthropoda</taxon>
        <taxon>Crustacea</taxon>
        <taxon>Multicrustacea</taxon>
        <taxon>Malacostraca</taxon>
        <taxon>Eumalacostraca</taxon>
        <taxon>Eucarida</taxon>
        <taxon>Decapoda</taxon>
        <taxon>Pleocyemata</taxon>
        <taxon>Brachyura</taxon>
        <taxon>Eubrachyura</taxon>
        <taxon>Majoidea</taxon>
        <taxon>Majidae</taxon>
        <taxon>Chionoecetes</taxon>
    </lineage>
</organism>
<dbReference type="GO" id="GO:0001671">
    <property type="term" value="F:ATPase activator activity"/>
    <property type="evidence" value="ECO:0007669"/>
    <property type="project" value="TreeGrafter"/>
</dbReference>
<evidence type="ECO:0000256" key="7">
    <source>
        <dbReference type="SAM" id="SignalP"/>
    </source>
</evidence>
<evidence type="ECO:0000259" key="9">
    <source>
        <dbReference type="Pfam" id="PF20520"/>
    </source>
</evidence>
<gene>
    <name evidence="10" type="primary">Atp6ap1</name>
    <name evidence="10" type="ORF">GWK47_036566</name>
</gene>
<dbReference type="GO" id="GO:0033176">
    <property type="term" value="C:proton-transporting V-type ATPase complex"/>
    <property type="evidence" value="ECO:0007669"/>
    <property type="project" value="TreeGrafter"/>
</dbReference>
<dbReference type="GO" id="GO:0030641">
    <property type="term" value="P:regulation of cellular pH"/>
    <property type="evidence" value="ECO:0007669"/>
    <property type="project" value="TreeGrafter"/>
</dbReference>
<dbReference type="EMBL" id="JACEEZ010004415">
    <property type="protein sequence ID" value="KAG0726436.1"/>
    <property type="molecule type" value="Genomic_DNA"/>
</dbReference>
<keyword evidence="4 6" id="KW-1133">Transmembrane helix</keyword>
<dbReference type="InterPro" id="IPR046755">
    <property type="entry name" value="VAS1_LD"/>
</dbReference>